<evidence type="ECO:0000313" key="4">
    <source>
        <dbReference type="Proteomes" id="UP000199729"/>
    </source>
</evidence>
<evidence type="ECO:0000256" key="1">
    <source>
        <dbReference type="SAM" id="MobiDB-lite"/>
    </source>
</evidence>
<proteinExistence type="predicted"/>
<dbReference type="Proteomes" id="UP000199729">
    <property type="component" value="Chromosome"/>
</dbReference>
<accession>A0A221KHQ0</accession>
<dbReference type="InterPro" id="IPR036390">
    <property type="entry name" value="WH_DNA-bd_sf"/>
</dbReference>
<dbReference type="Pfam" id="PF12802">
    <property type="entry name" value="MarR_2"/>
    <property type="match status" value="1"/>
</dbReference>
<dbReference type="Gene3D" id="1.10.10.10">
    <property type="entry name" value="Winged helix-like DNA-binding domain superfamily/Winged helix DNA-binding domain"/>
    <property type="match status" value="1"/>
</dbReference>
<feature type="region of interest" description="Disordered" evidence="1">
    <location>
        <begin position="143"/>
        <end position="163"/>
    </location>
</feature>
<dbReference type="InterPro" id="IPR039422">
    <property type="entry name" value="MarR/SlyA-like"/>
</dbReference>
<dbReference type="PANTHER" id="PTHR33164:SF43">
    <property type="entry name" value="HTH-TYPE TRANSCRIPTIONAL REPRESSOR YETL"/>
    <property type="match status" value="1"/>
</dbReference>
<dbReference type="AlphaFoldDB" id="A0A221KHQ0"/>
<protein>
    <submittedName>
        <fullName evidence="3">MarR family transcriptional regulator</fullName>
    </submittedName>
</protein>
<organism evidence="3 4">
    <name type="scientific">Vitreoscilla filiformis</name>
    <dbReference type="NCBI Taxonomy" id="63"/>
    <lineage>
        <taxon>Bacteria</taxon>
        <taxon>Pseudomonadati</taxon>
        <taxon>Pseudomonadota</taxon>
        <taxon>Betaproteobacteria</taxon>
        <taxon>Neisseriales</taxon>
        <taxon>Neisseriaceae</taxon>
        <taxon>Vitreoscilla</taxon>
    </lineage>
</organism>
<dbReference type="SUPFAM" id="SSF46785">
    <property type="entry name" value="Winged helix' DNA-binding domain"/>
    <property type="match status" value="1"/>
</dbReference>
<reference evidence="3 4" key="1">
    <citation type="submission" date="2017-07" db="EMBL/GenBank/DDBJ databases">
        <title>Complete Genome Sequence of the cosmetic ferment Vitreoscilla filiformis (ATCC15551).</title>
        <authorList>
            <person name="Contreras S."/>
            <person name="Sagory-Zalkind P."/>
            <person name="Blanquart H."/>
            <person name="Iltis A."/>
            <person name="Morand S.C."/>
        </authorList>
    </citation>
    <scope>NUCLEOTIDE SEQUENCE [LARGE SCALE GENOMIC DNA]</scope>
    <source>
        <strain evidence="3 4">ATCC 15551</strain>
    </source>
</reference>
<dbReference type="InterPro" id="IPR000835">
    <property type="entry name" value="HTH_MarR-typ"/>
</dbReference>
<dbReference type="InterPro" id="IPR036388">
    <property type="entry name" value="WH-like_DNA-bd_sf"/>
</dbReference>
<dbReference type="GO" id="GO:0006950">
    <property type="term" value="P:response to stress"/>
    <property type="evidence" value="ECO:0007669"/>
    <property type="project" value="TreeGrafter"/>
</dbReference>
<gene>
    <name evidence="3" type="ORF">VITFI_CDS2708</name>
</gene>
<dbReference type="PANTHER" id="PTHR33164">
    <property type="entry name" value="TRANSCRIPTIONAL REGULATOR, MARR FAMILY"/>
    <property type="match status" value="1"/>
</dbReference>
<keyword evidence="4" id="KW-1185">Reference proteome</keyword>
<dbReference type="PROSITE" id="PS50995">
    <property type="entry name" value="HTH_MARR_2"/>
    <property type="match status" value="1"/>
</dbReference>
<evidence type="ECO:0000259" key="2">
    <source>
        <dbReference type="PROSITE" id="PS50995"/>
    </source>
</evidence>
<name>A0A221KHQ0_VITFI</name>
<sequence>MAPQVLDDLLLYRLSRVMRATSCLVVRLLEGEHGITRREWALLAALHGCEALTSSALADRLQLDRVRTSRGLQGLLAKALVQTRRDAQDGRKVWIALTESGQALYAKIFPQVAQINVELGAALAPDELAILWRSLDRLETQGRQLMQQGRVPGKANRSRRRTR</sequence>
<evidence type="ECO:0000313" key="3">
    <source>
        <dbReference type="EMBL" id="ASM78485.1"/>
    </source>
</evidence>
<dbReference type="KEGG" id="vff:VITFI_CDS2708"/>
<feature type="domain" description="HTH marR-type" evidence="2">
    <location>
        <begin position="7"/>
        <end position="140"/>
    </location>
</feature>
<dbReference type="GO" id="GO:0003700">
    <property type="term" value="F:DNA-binding transcription factor activity"/>
    <property type="evidence" value="ECO:0007669"/>
    <property type="project" value="InterPro"/>
</dbReference>
<dbReference type="SMART" id="SM00347">
    <property type="entry name" value="HTH_MARR"/>
    <property type="match status" value="1"/>
</dbReference>
<dbReference type="EMBL" id="CP022423">
    <property type="protein sequence ID" value="ASM78485.1"/>
    <property type="molecule type" value="Genomic_DNA"/>
</dbReference>